<reference evidence="3" key="1">
    <citation type="submission" date="2020-10" db="EMBL/GenBank/DDBJ databases">
        <title>Chromosome-scale genome assembly of the Allis shad, Alosa alosa.</title>
        <authorList>
            <person name="Margot Z."/>
            <person name="Christophe K."/>
            <person name="Cabau C."/>
            <person name="Louis A."/>
            <person name="Berthelot C."/>
            <person name="Parey E."/>
            <person name="Roest Crollius H."/>
            <person name="Montfort J."/>
            <person name="Robinson-Rechavi M."/>
            <person name="Bucao C."/>
            <person name="Bouchez O."/>
            <person name="Gislard M."/>
            <person name="Lluch J."/>
            <person name="Milhes M."/>
            <person name="Lampietro C."/>
            <person name="Lopez Roques C."/>
            <person name="Donnadieu C."/>
            <person name="Braasch I."/>
            <person name="Desvignes T."/>
            <person name="Postlethwait J."/>
            <person name="Bobe J."/>
            <person name="Guiguen Y."/>
        </authorList>
    </citation>
    <scope>NUCLEOTIDE SEQUENCE</scope>
    <source>
        <strain evidence="3">M-15738</strain>
        <tissue evidence="3">Blood</tissue>
    </source>
</reference>
<dbReference type="Gene3D" id="2.60.120.920">
    <property type="match status" value="1"/>
</dbReference>
<dbReference type="PANTHER" id="PTHR24103">
    <property type="entry name" value="E3 UBIQUITIN-PROTEIN LIGASE TRIM"/>
    <property type="match status" value="1"/>
</dbReference>
<evidence type="ECO:0000259" key="2">
    <source>
        <dbReference type="PROSITE" id="PS50188"/>
    </source>
</evidence>
<keyword evidence="1" id="KW-0175">Coiled coil</keyword>
<dbReference type="InterPro" id="IPR003879">
    <property type="entry name" value="Butyrophylin_SPRY"/>
</dbReference>
<protein>
    <recommendedName>
        <fullName evidence="2">B30.2/SPRY domain-containing protein</fullName>
    </recommendedName>
</protein>
<evidence type="ECO:0000313" key="3">
    <source>
        <dbReference type="EMBL" id="KAG5274027.1"/>
    </source>
</evidence>
<dbReference type="Pfam" id="PF00622">
    <property type="entry name" value="SPRY"/>
    <property type="match status" value="1"/>
</dbReference>
<feature type="coiled-coil region" evidence="1">
    <location>
        <begin position="67"/>
        <end position="101"/>
    </location>
</feature>
<dbReference type="InterPro" id="IPR001870">
    <property type="entry name" value="B30.2/SPRY"/>
</dbReference>
<accession>A0AAV6GKX7</accession>
<evidence type="ECO:0000256" key="1">
    <source>
        <dbReference type="SAM" id="Coils"/>
    </source>
</evidence>
<dbReference type="EMBL" id="JADWDJ010000011">
    <property type="protein sequence ID" value="KAG5274027.1"/>
    <property type="molecule type" value="Genomic_DNA"/>
</dbReference>
<comment type="caution">
    <text evidence="3">The sequence shown here is derived from an EMBL/GenBank/DDBJ whole genome shotgun (WGS) entry which is preliminary data.</text>
</comment>
<gene>
    <name evidence="3" type="ORF">AALO_G00158370</name>
</gene>
<keyword evidence="4" id="KW-1185">Reference proteome</keyword>
<dbReference type="SMART" id="SM00589">
    <property type="entry name" value="PRY"/>
    <property type="match status" value="1"/>
</dbReference>
<organism evidence="3 4">
    <name type="scientific">Alosa alosa</name>
    <name type="common">allis shad</name>
    <dbReference type="NCBI Taxonomy" id="278164"/>
    <lineage>
        <taxon>Eukaryota</taxon>
        <taxon>Metazoa</taxon>
        <taxon>Chordata</taxon>
        <taxon>Craniata</taxon>
        <taxon>Vertebrata</taxon>
        <taxon>Euteleostomi</taxon>
        <taxon>Actinopterygii</taxon>
        <taxon>Neopterygii</taxon>
        <taxon>Teleostei</taxon>
        <taxon>Clupei</taxon>
        <taxon>Clupeiformes</taxon>
        <taxon>Clupeoidei</taxon>
        <taxon>Clupeidae</taxon>
        <taxon>Alosa</taxon>
    </lineage>
</organism>
<dbReference type="SUPFAM" id="SSF58100">
    <property type="entry name" value="Bacterial hemolysins"/>
    <property type="match status" value="1"/>
</dbReference>
<dbReference type="InterPro" id="IPR013320">
    <property type="entry name" value="ConA-like_dom_sf"/>
</dbReference>
<dbReference type="Proteomes" id="UP000823561">
    <property type="component" value="Chromosome 11"/>
</dbReference>
<name>A0AAV6GKX7_9TELE</name>
<dbReference type="InterPro" id="IPR006574">
    <property type="entry name" value="PRY"/>
</dbReference>
<dbReference type="SMART" id="SM00449">
    <property type="entry name" value="SPRY"/>
    <property type="match status" value="1"/>
</dbReference>
<proteinExistence type="predicted"/>
<feature type="domain" description="B30.2/SPRY" evidence="2">
    <location>
        <begin position="140"/>
        <end position="331"/>
    </location>
</feature>
<dbReference type="PROSITE" id="PS50188">
    <property type="entry name" value="B302_SPRY"/>
    <property type="match status" value="1"/>
</dbReference>
<dbReference type="InterPro" id="IPR003877">
    <property type="entry name" value="SPRY_dom"/>
</dbReference>
<dbReference type="PRINTS" id="PR01407">
    <property type="entry name" value="BUTYPHLNCDUF"/>
</dbReference>
<dbReference type="CDD" id="cd13733">
    <property type="entry name" value="SPRY_PRY_C-I_1"/>
    <property type="match status" value="1"/>
</dbReference>
<dbReference type="SUPFAM" id="SSF49899">
    <property type="entry name" value="Concanavalin A-like lectins/glucanases"/>
    <property type="match status" value="1"/>
</dbReference>
<dbReference type="Pfam" id="PF13765">
    <property type="entry name" value="PRY"/>
    <property type="match status" value="1"/>
</dbReference>
<dbReference type="AlphaFoldDB" id="A0AAV6GKX7"/>
<dbReference type="FunFam" id="2.60.120.920:FF:000004">
    <property type="entry name" value="Butyrophilin subfamily 1 member A1"/>
    <property type="match status" value="1"/>
</dbReference>
<dbReference type="InterPro" id="IPR043136">
    <property type="entry name" value="B30.2/SPRY_sf"/>
</dbReference>
<evidence type="ECO:0000313" key="4">
    <source>
        <dbReference type="Proteomes" id="UP000823561"/>
    </source>
</evidence>
<sequence>MKGKLKSDLEKMQKSLKKYTDTEKVHKDMVQHTKSQLAATERSIKEVFEQLHQFLREEEEARLTSLREEEEQKGKMIGREIKTLQEQIQTLKDSIQHVENDLKQDSVPFLKGYQGTKSRAQCTLRDPPLLSGALIDVAQHLGNLKYRVCEKMVETVEYHPVILDASTANSWHILSEDLTSVRQINTKQQLPNNTERFMKYVMVLGSEGFTSGKHCWEVQVGDRSRWTLGVAKETVERKGETSLSPSYGFWILRKTNDEYKAPSKTLSLKTPQRVRVQLDYERGEVSFYDPSNMSHIYTYKDTFKDKLFPYFSTGDDTSEESLQICPFIHNSEKSLNCCSNKVQNFI</sequence>
<dbReference type="InterPro" id="IPR050143">
    <property type="entry name" value="TRIM/RBCC"/>
</dbReference>